<evidence type="ECO:0000313" key="3">
    <source>
        <dbReference type="Proteomes" id="UP000076871"/>
    </source>
</evidence>
<dbReference type="Proteomes" id="UP000076871">
    <property type="component" value="Unassembled WGS sequence"/>
</dbReference>
<dbReference type="EMBL" id="KV427605">
    <property type="protein sequence ID" value="KZT13200.1"/>
    <property type="molecule type" value="Genomic_DNA"/>
</dbReference>
<reference evidence="2 3" key="1">
    <citation type="journal article" date="2016" name="Mol. Biol. Evol.">
        <title>Comparative Genomics of Early-Diverging Mushroom-Forming Fungi Provides Insights into the Origins of Lignocellulose Decay Capabilities.</title>
        <authorList>
            <person name="Nagy L.G."/>
            <person name="Riley R."/>
            <person name="Tritt A."/>
            <person name="Adam C."/>
            <person name="Daum C."/>
            <person name="Floudas D."/>
            <person name="Sun H."/>
            <person name="Yadav J.S."/>
            <person name="Pangilinan J."/>
            <person name="Larsson K.H."/>
            <person name="Matsuura K."/>
            <person name="Barry K."/>
            <person name="Labutti K."/>
            <person name="Kuo R."/>
            <person name="Ohm R.A."/>
            <person name="Bhattacharya S.S."/>
            <person name="Shirouzu T."/>
            <person name="Yoshinaga Y."/>
            <person name="Martin F.M."/>
            <person name="Grigoriev I.V."/>
            <person name="Hibbett D.S."/>
        </authorList>
    </citation>
    <scope>NUCLEOTIDE SEQUENCE [LARGE SCALE GENOMIC DNA]</scope>
    <source>
        <strain evidence="2 3">93-53</strain>
    </source>
</reference>
<feature type="compositionally biased region" description="Polar residues" evidence="1">
    <location>
        <begin position="353"/>
        <end position="363"/>
    </location>
</feature>
<name>A0A165IKE8_9APHY</name>
<sequence length="498" mass="54267">MSQLPYLAASPNTADDTFRSPFTRPHRHGPLLLAPEPPTHIIISKARLPACKPASGNRPNMPNACNPAKYEAQTRTLAGTNANGGSRVPVPSKKARDSVRVEPSGRRSTDNAVAHTLLRRRNTSIVGPTPVMASRYKGSTHTSLSANSKPAGRVSENILTCTDYRFPSTDANLGNGILQRNVTTIPSSGQDLVQQIRDSLALPSHRTDASLERYHPFSEWPDNSTAISSTDTQDPVVDSTSYRPYRAFHESIRFGRTSHNPDILVRQVQEMSAVATTARKRAKTASEGWKFPLRTEDRILTSGSERPPRRHAIYAQEGIKFPSYQENSYDSPHVLRLPARPLIAFGRKPSRCKSSSVGENSRSIGVAPPRHDGYQSAKASDRSKACSQGIPRIVLGDLDINCIELLPSKTVSDSPPDLAYSLQVPAGDTDRVLLLPCAPLIVKKRRPQDPLDAVITAGLAAAEDKKSGAVIKLQEHAIVRGLTGELDAAILSWKNIIF</sequence>
<gene>
    <name evidence="2" type="ORF">LAESUDRAFT_710248</name>
</gene>
<proteinExistence type="predicted"/>
<feature type="compositionally biased region" description="Polar residues" evidence="1">
    <location>
        <begin position="137"/>
        <end position="148"/>
    </location>
</feature>
<dbReference type="InParanoid" id="A0A165IKE8"/>
<feature type="compositionally biased region" description="Basic and acidic residues" evidence="1">
    <location>
        <begin position="369"/>
        <end position="380"/>
    </location>
</feature>
<dbReference type="GeneID" id="63823777"/>
<evidence type="ECO:0000313" key="2">
    <source>
        <dbReference type="EMBL" id="KZT13200.1"/>
    </source>
</evidence>
<evidence type="ECO:0000256" key="1">
    <source>
        <dbReference type="SAM" id="MobiDB-lite"/>
    </source>
</evidence>
<dbReference type="AlphaFoldDB" id="A0A165IKE8"/>
<feature type="region of interest" description="Disordered" evidence="1">
    <location>
        <begin position="128"/>
        <end position="149"/>
    </location>
</feature>
<keyword evidence="3" id="KW-1185">Reference proteome</keyword>
<accession>A0A165IKE8</accession>
<feature type="region of interest" description="Disordered" evidence="1">
    <location>
        <begin position="353"/>
        <end position="380"/>
    </location>
</feature>
<organism evidence="2 3">
    <name type="scientific">Laetiporus sulphureus 93-53</name>
    <dbReference type="NCBI Taxonomy" id="1314785"/>
    <lineage>
        <taxon>Eukaryota</taxon>
        <taxon>Fungi</taxon>
        <taxon>Dikarya</taxon>
        <taxon>Basidiomycota</taxon>
        <taxon>Agaricomycotina</taxon>
        <taxon>Agaricomycetes</taxon>
        <taxon>Polyporales</taxon>
        <taxon>Laetiporus</taxon>
    </lineage>
</organism>
<feature type="compositionally biased region" description="Basic and acidic residues" evidence="1">
    <location>
        <begin position="94"/>
        <end position="109"/>
    </location>
</feature>
<dbReference type="RefSeq" id="XP_040770710.1">
    <property type="nucleotide sequence ID" value="XM_040906748.1"/>
</dbReference>
<feature type="region of interest" description="Disordered" evidence="1">
    <location>
        <begin position="79"/>
        <end position="109"/>
    </location>
</feature>
<protein>
    <submittedName>
        <fullName evidence="2">Uncharacterized protein</fullName>
    </submittedName>
</protein>